<keyword evidence="3" id="KW-1185">Reference proteome</keyword>
<comment type="caution">
    <text evidence="2">The sequence shown here is derived from an EMBL/GenBank/DDBJ whole genome shotgun (WGS) entry which is preliminary data.</text>
</comment>
<evidence type="ECO:0000256" key="1">
    <source>
        <dbReference type="SAM" id="MobiDB-lite"/>
    </source>
</evidence>
<feature type="compositionally biased region" description="Basic and acidic residues" evidence="1">
    <location>
        <begin position="125"/>
        <end position="138"/>
    </location>
</feature>
<gene>
    <name evidence="2" type="ORF">CBYS24578_00009631</name>
</gene>
<evidence type="ECO:0000313" key="2">
    <source>
        <dbReference type="EMBL" id="CAG9982063.1"/>
    </source>
</evidence>
<sequence>MSTAPPPPTITQLKERFISRQIHLLSSPVDVSPAFRTANNRADKPLEPRLLEAAVAYVDSTVQEHCRRIFVPQATRAVSEQINDSYTKEAERKLQREQDDEDGVGKELDLSDPEVIESLPATWSSEKEAKKQPAEAKRYSDGVRSLTDLNAQRKEVKLRVERLRRLKAMIAPLQTQDGGAGVQENLATRNGALEKELERTRMLLLRVAGRVERLSESSEGPRRELQKESIPTNVLRKRTVEEFLADPKVFPNKR</sequence>
<proteinExistence type="predicted"/>
<name>A0A9N9U590_9HYPO</name>
<evidence type="ECO:0000313" key="3">
    <source>
        <dbReference type="Proteomes" id="UP000754883"/>
    </source>
</evidence>
<dbReference type="EMBL" id="CABFNO020001328">
    <property type="protein sequence ID" value="CAG9982063.1"/>
    <property type="molecule type" value="Genomic_DNA"/>
</dbReference>
<accession>A0A9N9U590</accession>
<dbReference type="InterPro" id="IPR025207">
    <property type="entry name" value="Sim4_Fta4"/>
</dbReference>
<organism evidence="2 3">
    <name type="scientific">Clonostachys byssicola</name>
    <dbReference type="NCBI Taxonomy" id="160290"/>
    <lineage>
        <taxon>Eukaryota</taxon>
        <taxon>Fungi</taxon>
        <taxon>Dikarya</taxon>
        <taxon>Ascomycota</taxon>
        <taxon>Pezizomycotina</taxon>
        <taxon>Sordariomycetes</taxon>
        <taxon>Hypocreomycetidae</taxon>
        <taxon>Hypocreales</taxon>
        <taxon>Bionectriaceae</taxon>
        <taxon>Clonostachys</taxon>
    </lineage>
</organism>
<dbReference type="OrthoDB" id="21214at2759"/>
<dbReference type="GO" id="GO:0031511">
    <property type="term" value="C:Mis6-Sim4 complex"/>
    <property type="evidence" value="ECO:0007669"/>
    <property type="project" value="InterPro"/>
</dbReference>
<dbReference type="AlphaFoldDB" id="A0A9N9U590"/>
<dbReference type="Proteomes" id="UP000754883">
    <property type="component" value="Unassembled WGS sequence"/>
</dbReference>
<protein>
    <recommendedName>
        <fullName evidence="4">Kinetochore protein fta4</fullName>
    </recommendedName>
</protein>
<feature type="region of interest" description="Disordered" evidence="1">
    <location>
        <begin position="88"/>
        <end position="138"/>
    </location>
</feature>
<dbReference type="PANTHER" id="PTHR42040">
    <property type="entry name" value="INNER KINETOCHORE SUBUNIT FTA4"/>
    <property type="match status" value="1"/>
</dbReference>
<feature type="compositionally biased region" description="Basic and acidic residues" evidence="1">
    <location>
        <begin position="88"/>
        <end position="109"/>
    </location>
</feature>
<dbReference type="PANTHER" id="PTHR42040:SF1">
    <property type="entry name" value="INNER KINETOCHORE SUBUNIT FTA4"/>
    <property type="match status" value="1"/>
</dbReference>
<reference evidence="2 3" key="2">
    <citation type="submission" date="2021-10" db="EMBL/GenBank/DDBJ databases">
        <authorList>
            <person name="Piombo E."/>
        </authorList>
    </citation>
    <scope>NUCLEOTIDE SEQUENCE [LARGE SCALE GENOMIC DNA]</scope>
</reference>
<dbReference type="Pfam" id="PF13093">
    <property type="entry name" value="FTA4"/>
    <property type="match status" value="1"/>
</dbReference>
<reference evidence="3" key="1">
    <citation type="submission" date="2019-06" db="EMBL/GenBank/DDBJ databases">
        <authorList>
            <person name="Broberg M."/>
        </authorList>
    </citation>
    <scope>NUCLEOTIDE SEQUENCE [LARGE SCALE GENOMIC DNA]</scope>
</reference>
<evidence type="ECO:0008006" key="4">
    <source>
        <dbReference type="Google" id="ProtNLM"/>
    </source>
</evidence>